<dbReference type="Pfam" id="PF00535">
    <property type="entry name" value="Glycos_transf_2"/>
    <property type="match status" value="1"/>
</dbReference>
<evidence type="ECO:0000259" key="8">
    <source>
        <dbReference type="Pfam" id="PF00535"/>
    </source>
</evidence>
<dbReference type="InterPro" id="IPR050256">
    <property type="entry name" value="Glycosyltransferase_2"/>
</dbReference>
<comment type="subcellular location">
    <subcellularLocation>
        <location evidence="1">Membrane</location>
        <topology evidence="1">Multi-pass membrane protein</topology>
    </subcellularLocation>
</comment>
<evidence type="ECO:0000256" key="2">
    <source>
        <dbReference type="ARBA" id="ARBA00022676"/>
    </source>
</evidence>
<dbReference type="PANTHER" id="PTHR48090:SF1">
    <property type="entry name" value="PROPHAGE BACTOPRENOL GLUCOSYL TRANSFERASE HOMOLOG"/>
    <property type="match status" value="1"/>
</dbReference>
<evidence type="ECO:0000256" key="5">
    <source>
        <dbReference type="ARBA" id="ARBA00022989"/>
    </source>
</evidence>
<organism evidence="9 10">
    <name type="scientific">Aquibacillus rhizosphaerae</name>
    <dbReference type="NCBI Taxonomy" id="3051431"/>
    <lineage>
        <taxon>Bacteria</taxon>
        <taxon>Bacillati</taxon>
        <taxon>Bacillota</taxon>
        <taxon>Bacilli</taxon>
        <taxon>Bacillales</taxon>
        <taxon>Bacillaceae</taxon>
        <taxon>Aquibacillus</taxon>
    </lineage>
</organism>
<evidence type="ECO:0000256" key="4">
    <source>
        <dbReference type="ARBA" id="ARBA00022692"/>
    </source>
</evidence>
<protein>
    <submittedName>
        <fullName evidence="9">Glycosyltransferase family 2 protein</fullName>
        <ecNumber evidence="9">2.4.-.-</ecNumber>
    </submittedName>
</protein>
<proteinExistence type="predicted"/>
<sequence length="343" mass="39287">MNRTQPHLTIVIPCYNEQEVLNETIDQLTLVLHQLTLEKLLAPSSKLLFVDDGSIDNTWKIIARSSTKNKYVTGLRLARNVGHQTALLAGLERAQKDCDCAISIDADLQDDISVIRDFVEKYQDGYEVVYGVRHSRKTDTYFKRTTAQSFYKLMGKLGINLVYNHADYRLMSCRVLKQLSKYREVNLFLRGIVPMIGFRSTEVLYDRKERYAGETKYPLKKMLSFAFNGLTSFSVAPIRFITMIGFTLFFLSGIAGTYAIIQKLFGVTDAGWTSLMISIWFIGGLQLMGIGIIGEYIGRVFMETKKRPKYAIDVDLYTNKDPLSYLKPKENQTLNAKKVQWKR</sequence>
<dbReference type="EC" id="2.4.-.-" evidence="9"/>
<feature type="transmembrane region" description="Helical" evidence="7">
    <location>
        <begin position="240"/>
        <end position="261"/>
    </location>
</feature>
<evidence type="ECO:0000256" key="1">
    <source>
        <dbReference type="ARBA" id="ARBA00004141"/>
    </source>
</evidence>
<dbReference type="CDD" id="cd04187">
    <property type="entry name" value="DPM1_like_bac"/>
    <property type="match status" value="1"/>
</dbReference>
<dbReference type="InterPro" id="IPR001173">
    <property type="entry name" value="Glyco_trans_2-like"/>
</dbReference>
<reference evidence="9 10" key="1">
    <citation type="submission" date="2023-06" db="EMBL/GenBank/DDBJ databases">
        <title>Aquibacillus rhizosphaerae LR5S19.</title>
        <authorList>
            <person name="Sun J.-Q."/>
        </authorList>
    </citation>
    <scope>NUCLEOTIDE SEQUENCE [LARGE SCALE GENOMIC DNA]</scope>
    <source>
        <strain evidence="9 10">LR5S19</strain>
    </source>
</reference>
<evidence type="ECO:0000313" key="9">
    <source>
        <dbReference type="EMBL" id="MDL4841793.1"/>
    </source>
</evidence>
<dbReference type="RefSeq" id="WP_285933075.1">
    <property type="nucleotide sequence ID" value="NZ_JASTZU010000048.1"/>
</dbReference>
<keyword evidence="6 7" id="KW-0472">Membrane</keyword>
<evidence type="ECO:0000256" key="7">
    <source>
        <dbReference type="SAM" id="Phobius"/>
    </source>
</evidence>
<dbReference type="InterPro" id="IPR029044">
    <property type="entry name" value="Nucleotide-diphossugar_trans"/>
</dbReference>
<gene>
    <name evidence="9" type="ORF">QQS35_15235</name>
</gene>
<dbReference type="GO" id="GO:0016757">
    <property type="term" value="F:glycosyltransferase activity"/>
    <property type="evidence" value="ECO:0007669"/>
    <property type="project" value="UniProtKB-KW"/>
</dbReference>
<feature type="domain" description="Glycosyltransferase 2-like" evidence="8">
    <location>
        <begin position="9"/>
        <end position="179"/>
    </location>
</feature>
<dbReference type="Gene3D" id="3.90.550.10">
    <property type="entry name" value="Spore Coat Polysaccharide Biosynthesis Protein SpsA, Chain A"/>
    <property type="match status" value="1"/>
</dbReference>
<evidence type="ECO:0000313" key="10">
    <source>
        <dbReference type="Proteomes" id="UP001235343"/>
    </source>
</evidence>
<dbReference type="EMBL" id="JASTZU010000048">
    <property type="protein sequence ID" value="MDL4841793.1"/>
    <property type="molecule type" value="Genomic_DNA"/>
</dbReference>
<feature type="transmembrane region" description="Helical" evidence="7">
    <location>
        <begin position="273"/>
        <end position="297"/>
    </location>
</feature>
<keyword evidence="3 9" id="KW-0808">Transferase</keyword>
<dbReference type="PANTHER" id="PTHR48090">
    <property type="entry name" value="UNDECAPRENYL-PHOSPHATE 4-DEOXY-4-FORMAMIDO-L-ARABINOSE TRANSFERASE-RELATED"/>
    <property type="match status" value="1"/>
</dbReference>
<keyword evidence="4 7" id="KW-0812">Transmembrane</keyword>
<dbReference type="Proteomes" id="UP001235343">
    <property type="component" value="Unassembled WGS sequence"/>
</dbReference>
<keyword evidence="10" id="KW-1185">Reference proteome</keyword>
<comment type="caution">
    <text evidence="9">The sequence shown here is derived from an EMBL/GenBank/DDBJ whole genome shotgun (WGS) entry which is preliminary data.</text>
</comment>
<keyword evidence="2 9" id="KW-0328">Glycosyltransferase</keyword>
<accession>A0ABT7L7F0</accession>
<evidence type="ECO:0000256" key="6">
    <source>
        <dbReference type="ARBA" id="ARBA00023136"/>
    </source>
</evidence>
<keyword evidence="5 7" id="KW-1133">Transmembrane helix</keyword>
<name>A0ABT7L7F0_9BACI</name>
<dbReference type="SUPFAM" id="SSF53448">
    <property type="entry name" value="Nucleotide-diphospho-sugar transferases"/>
    <property type="match status" value="1"/>
</dbReference>
<evidence type="ECO:0000256" key="3">
    <source>
        <dbReference type="ARBA" id="ARBA00022679"/>
    </source>
</evidence>